<dbReference type="OrthoDB" id="9796589at2"/>
<protein>
    <submittedName>
        <fullName evidence="1">Uncharacterized protein</fullName>
    </submittedName>
</protein>
<dbReference type="RefSeq" id="WP_139246048.1">
    <property type="nucleotide sequence ID" value="NZ_FPBA01000031.1"/>
</dbReference>
<name>A0A1I7D1X9_9ACTN</name>
<proteinExistence type="predicted"/>
<sequence>MSALDERAATPAVPEVADFDGLRVGMVSDTGVAPAPAAGAPQLPAAVIQAPPVRDAQVTGIDWKVGVRSGSVGVRLEGIVTRWKPARRRGRGRVHQDVRLVDADGQVVERAHVTWDVPAASDVQDDESAPRVAWDVGTVAWGKHLAAGLAADEDFASAVETFDGSVGIRSGDEQVEFRIYRGSVIEVARKTPEGPTFTVTGSERAWLDLLAAGKNDLVARLGRNEFRSTGNNYQYLRIFRAIMLMVDAARLAVVEEKPSA</sequence>
<dbReference type="Gene3D" id="3.30.1050.10">
    <property type="entry name" value="SCP2 sterol-binding domain"/>
    <property type="match status" value="1"/>
</dbReference>
<dbReference type="SUPFAM" id="SSF55718">
    <property type="entry name" value="SCP-like"/>
    <property type="match status" value="1"/>
</dbReference>
<dbReference type="EMBL" id="FPBA01000031">
    <property type="protein sequence ID" value="SFU05682.1"/>
    <property type="molecule type" value="Genomic_DNA"/>
</dbReference>
<keyword evidence="2" id="KW-1185">Reference proteome</keyword>
<dbReference type="InterPro" id="IPR036527">
    <property type="entry name" value="SCP2_sterol-bd_dom_sf"/>
</dbReference>
<dbReference type="STRING" id="1296565.SAMN05660657_05188"/>
<accession>A0A1I7D1X9</accession>
<dbReference type="AlphaFoldDB" id="A0A1I7D1X9"/>
<reference evidence="2" key="1">
    <citation type="submission" date="2016-10" db="EMBL/GenBank/DDBJ databases">
        <authorList>
            <person name="Varghese N."/>
            <person name="Submissions S."/>
        </authorList>
    </citation>
    <scope>NUCLEOTIDE SEQUENCE [LARGE SCALE GENOMIC DNA]</scope>
    <source>
        <strain evidence="2">DSM 46136</strain>
    </source>
</reference>
<dbReference type="Proteomes" id="UP000199546">
    <property type="component" value="Unassembled WGS sequence"/>
</dbReference>
<evidence type="ECO:0000313" key="2">
    <source>
        <dbReference type="Proteomes" id="UP000199546"/>
    </source>
</evidence>
<gene>
    <name evidence="1" type="ORF">SAMN05660657_05188</name>
</gene>
<organism evidence="1 2">
    <name type="scientific">Geodermatophilus amargosae</name>
    <dbReference type="NCBI Taxonomy" id="1296565"/>
    <lineage>
        <taxon>Bacteria</taxon>
        <taxon>Bacillati</taxon>
        <taxon>Actinomycetota</taxon>
        <taxon>Actinomycetes</taxon>
        <taxon>Geodermatophilales</taxon>
        <taxon>Geodermatophilaceae</taxon>
        <taxon>Geodermatophilus</taxon>
    </lineage>
</organism>
<evidence type="ECO:0000313" key="1">
    <source>
        <dbReference type="EMBL" id="SFU05682.1"/>
    </source>
</evidence>